<dbReference type="Proteomes" id="UP000829494">
    <property type="component" value="Chromosome"/>
</dbReference>
<dbReference type="Pfam" id="PF00067">
    <property type="entry name" value="p450"/>
    <property type="match status" value="1"/>
</dbReference>
<reference evidence="2 3" key="1">
    <citation type="submission" date="2022-03" db="EMBL/GenBank/DDBJ databases">
        <title>Complete genome of Streptomyces rimosus ssp. rimosus R7 (=ATCC 10970).</title>
        <authorList>
            <person name="Beganovic S."/>
            <person name="Ruckert C."/>
            <person name="Busche T."/>
            <person name="Kalinowski J."/>
            <person name="Wittmann C."/>
        </authorList>
    </citation>
    <scope>NUCLEOTIDE SEQUENCE [LARGE SCALE GENOMIC DNA]</scope>
    <source>
        <strain evidence="2 3">R7</strain>
    </source>
</reference>
<name>A0ABY3YXI0_STRRM</name>
<dbReference type="RefSeq" id="WP_003985364.1">
    <property type="nucleotide sequence ID" value="NZ_CP043497.1"/>
</dbReference>
<evidence type="ECO:0000256" key="1">
    <source>
        <dbReference type="ARBA" id="ARBA00010617"/>
    </source>
</evidence>
<dbReference type="InterPro" id="IPR036396">
    <property type="entry name" value="Cyt_P450_sf"/>
</dbReference>
<dbReference type="InterPro" id="IPR001128">
    <property type="entry name" value="Cyt_P450"/>
</dbReference>
<dbReference type="EMBL" id="CP094298">
    <property type="protein sequence ID" value="UNZ02389.1"/>
    <property type="molecule type" value="Genomic_DNA"/>
</dbReference>
<dbReference type="InterPro" id="IPR050121">
    <property type="entry name" value="Cytochrome_P450_monoxygenase"/>
</dbReference>
<proteinExistence type="inferred from homology"/>
<accession>A0ABY3YXI0</accession>
<keyword evidence="3" id="KW-1185">Reference proteome</keyword>
<dbReference type="SUPFAM" id="SSF48264">
    <property type="entry name" value="Cytochrome P450"/>
    <property type="match status" value="1"/>
</dbReference>
<evidence type="ECO:0000313" key="2">
    <source>
        <dbReference type="EMBL" id="UNZ02389.1"/>
    </source>
</evidence>
<evidence type="ECO:0000313" key="3">
    <source>
        <dbReference type="Proteomes" id="UP000829494"/>
    </source>
</evidence>
<sequence>MRTYGTERSDRVTVFTPRLGRLLSEHRGADVFRLEADTVGVAGPGLIDAVLRSRPANAAERPTFKPLQGRPISRPESSAVMRAVSLDVRAALEKPDGKGGPAADLSGEWPRVAHLYLRDLVFGSDPMRLRVLVDRKLEWTPKLTWTVIAAGAALPGCPGAGAPVSRLAGLAAAAAGYGDRRYAMGLYRRAAAPVCFTVSTLVANALWLGSPFEDHIPNRHILYESMRLLPPSWNLLRVASPEFAALDDRIGAGDDVLLLPLLSHRDPRLWDAPDAFRPERWAALDADDQPGYLPFGHANERCWGRHMVMPLAERLLDLVREQGLAVSPEQKSAEVPLAGLLGVSRVSVVRR</sequence>
<dbReference type="PANTHER" id="PTHR24305:SF166">
    <property type="entry name" value="CYTOCHROME P450 12A4, MITOCHONDRIAL-RELATED"/>
    <property type="match status" value="1"/>
</dbReference>
<dbReference type="PANTHER" id="PTHR24305">
    <property type="entry name" value="CYTOCHROME P450"/>
    <property type="match status" value="1"/>
</dbReference>
<protein>
    <submittedName>
        <fullName evidence="2">Epi-isozizaene 5-monooxygenase/(E)-beta-farnesene synthase</fullName>
    </submittedName>
</protein>
<dbReference type="Gene3D" id="1.10.630.10">
    <property type="entry name" value="Cytochrome P450"/>
    <property type="match status" value="1"/>
</dbReference>
<comment type="similarity">
    <text evidence="1">Belongs to the cytochrome P450 family.</text>
</comment>
<gene>
    <name evidence="2" type="ORF">SRIMR7_09535</name>
</gene>
<dbReference type="GeneID" id="66858525"/>
<organism evidence="2 3">
    <name type="scientific">Streptomyces rimosus subsp. rimosus</name>
    <dbReference type="NCBI Taxonomy" id="132474"/>
    <lineage>
        <taxon>Bacteria</taxon>
        <taxon>Bacillati</taxon>
        <taxon>Actinomycetota</taxon>
        <taxon>Actinomycetes</taxon>
        <taxon>Kitasatosporales</taxon>
        <taxon>Streptomycetaceae</taxon>
        <taxon>Streptomyces</taxon>
    </lineage>
</organism>